<protein>
    <recommendedName>
        <fullName evidence="2">Peptidase C39 domain-containing protein</fullName>
    </recommendedName>
</protein>
<evidence type="ECO:0000313" key="3">
    <source>
        <dbReference type="EMBL" id="MBE6501494.1"/>
    </source>
</evidence>
<accession>A0A8T3VE12</accession>
<evidence type="ECO:0000313" key="4">
    <source>
        <dbReference type="Proteomes" id="UP000783037"/>
    </source>
</evidence>
<name>A0A8T3VE12_9EURY</name>
<dbReference type="InterPro" id="IPR005074">
    <property type="entry name" value="Peptidase_C39"/>
</dbReference>
<gene>
    <name evidence="3" type="ORF">E7Z79_03530</name>
</gene>
<sequence length="635" mass="72193">MQSKRVILLILLVFICVNIAAVSANDSNATDNIELDNADILELDANATSLNSEESLDDDIEKASPSITLGNEDEDTEKTTPAISLSSSNVKSKDTLEIYIKNSTGDPITSKQFTAVLNQKTYSLKTDSKGSSRIDIDLPANSYNLRVVLDEDDSFKGVTKEFTIKVSKVSTQITESANFVQRNKYLYFQLTDSNRNVISGKKVSIKFNGKTYTRKTNSNGQVSIKIKSYKYKNSIKIKFNGDNQFASSYKKLKFYVVTEQFSINIGNSKFLTNGFIRFYLKHADNPISKKTVTIKVGGKKFKLKTNSEGIAVIKPNLKAGIYNVKAKYSKYYSTKNLKCRNGYVMDPLNEIIPLKNGKPDVDLMPKNYVWGDGNAKYTLKKSQYREVLKRDSYCLFLNGKLTKYTFFKTKYHNTLNHIIKREKWNVIERKINYMLVEKNRNKFWPEKITVSLKGKSYKYPWVRDPQDNGHTCGPTSCSMCSQVLKNYVCERYLAKLAKTDEYGTSCNNMIVAMEKNKFSADYFYKSTFGYALKEVKNGGAALIFHAYNHYVSILDISKDGKKVLVSNSYGTYDNIPTGWVKVSYMKKKFSNIDESLIVKLNYKLSDSTKNKINNYYSNMGKNWVAKDTHQSIGGI</sequence>
<dbReference type="EMBL" id="SUTK01000011">
    <property type="protein sequence ID" value="MBE6501494.1"/>
    <property type="molecule type" value="Genomic_DNA"/>
</dbReference>
<dbReference type="GO" id="GO:0016020">
    <property type="term" value="C:membrane"/>
    <property type="evidence" value="ECO:0007669"/>
    <property type="project" value="InterPro"/>
</dbReference>
<dbReference type="Gene3D" id="3.90.70.10">
    <property type="entry name" value="Cysteine proteinases"/>
    <property type="match status" value="1"/>
</dbReference>
<dbReference type="RefSeq" id="WP_303738600.1">
    <property type="nucleotide sequence ID" value="NZ_SUTK01000011.1"/>
</dbReference>
<dbReference type="Proteomes" id="UP000783037">
    <property type="component" value="Unassembled WGS sequence"/>
</dbReference>
<reference evidence="3" key="1">
    <citation type="submission" date="2019-04" db="EMBL/GenBank/DDBJ databases">
        <title>Evolution of Biomass-Degrading Anaerobic Consortia Revealed by Metagenomics.</title>
        <authorList>
            <person name="Peng X."/>
        </authorList>
    </citation>
    <scope>NUCLEOTIDE SEQUENCE</scope>
    <source>
        <strain evidence="3">SIG18</strain>
    </source>
</reference>
<feature type="domain" description="Peptidase C39" evidence="2">
    <location>
        <begin position="466"/>
        <end position="567"/>
    </location>
</feature>
<comment type="caution">
    <text evidence="3">The sequence shown here is derived from an EMBL/GenBank/DDBJ whole genome shotgun (WGS) entry which is preliminary data.</text>
</comment>
<dbReference type="Pfam" id="PF03412">
    <property type="entry name" value="Peptidase_C39"/>
    <property type="match status" value="1"/>
</dbReference>
<feature type="region of interest" description="Disordered" evidence="1">
    <location>
        <begin position="51"/>
        <end position="80"/>
    </location>
</feature>
<proteinExistence type="predicted"/>
<dbReference type="AlphaFoldDB" id="A0A8T3VE12"/>
<dbReference type="GO" id="GO:0008233">
    <property type="term" value="F:peptidase activity"/>
    <property type="evidence" value="ECO:0007669"/>
    <property type="project" value="InterPro"/>
</dbReference>
<dbReference type="GO" id="GO:0005524">
    <property type="term" value="F:ATP binding"/>
    <property type="evidence" value="ECO:0007669"/>
    <property type="project" value="InterPro"/>
</dbReference>
<organism evidence="3 4">
    <name type="scientific">Methanobrevibacter thaueri</name>
    <dbReference type="NCBI Taxonomy" id="190975"/>
    <lineage>
        <taxon>Archaea</taxon>
        <taxon>Methanobacteriati</taxon>
        <taxon>Methanobacteriota</taxon>
        <taxon>Methanomada group</taxon>
        <taxon>Methanobacteria</taxon>
        <taxon>Methanobacteriales</taxon>
        <taxon>Methanobacteriaceae</taxon>
        <taxon>Methanobrevibacter</taxon>
    </lineage>
</organism>
<dbReference type="GO" id="GO:0006508">
    <property type="term" value="P:proteolysis"/>
    <property type="evidence" value="ECO:0007669"/>
    <property type="project" value="InterPro"/>
</dbReference>
<evidence type="ECO:0000259" key="2">
    <source>
        <dbReference type="Pfam" id="PF03412"/>
    </source>
</evidence>
<evidence type="ECO:0000256" key="1">
    <source>
        <dbReference type="SAM" id="MobiDB-lite"/>
    </source>
</evidence>